<keyword evidence="10" id="KW-1185">Reference proteome</keyword>
<dbReference type="GO" id="GO:0003677">
    <property type="term" value="F:DNA binding"/>
    <property type="evidence" value="ECO:0007669"/>
    <property type="project" value="UniProtKB-KW"/>
</dbReference>
<dbReference type="CDD" id="cd14703">
    <property type="entry name" value="bZIP_plant_RF2"/>
    <property type="match status" value="1"/>
</dbReference>
<dbReference type="AlphaFoldDB" id="A0A5J9T0I8"/>
<keyword evidence="2" id="KW-0805">Transcription regulation</keyword>
<keyword evidence="4" id="KW-0804">Transcription</keyword>
<evidence type="ECO:0000256" key="5">
    <source>
        <dbReference type="ARBA" id="ARBA00023242"/>
    </source>
</evidence>
<dbReference type="InterPro" id="IPR004827">
    <property type="entry name" value="bZIP"/>
</dbReference>
<feature type="compositionally biased region" description="Gly residues" evidence="7">
    <location>
        <begin position="8"/>
        <end position="28"/>
    </location>
</feature>
<feature type="region of interest" description="Disordered" evidence="7">
    <location>
        <begin position="1"/>
        <end position="93"/>
    </location>
</feature>
<feature type="non-terminal residue" evidence="9">
    <location>
        <position position="1"/>
    </location>
</feature>
<evidence type="ECO:0000256" key="6">
    <source>
        <dbReference type="SAM" id="Coils"/>
    </source>
</evidence>
<comment type="caution">
    <text evidence="9">The sequence shown here is derived from an EMBL/GenBank/DDBJ whole genome shotgun (WGS) entry which is preliminary data.</text>
</comment>
<reference evidence="9 10" key="1">
    <citation type="journal article" date="2019" name="Sci. Rep.">
        <title>A high-quality genome of Eragrostis curvula grass provides insights into Poaceae evolution and supports new strategies to enhance forage quality.</title>
        <authorList>
            <person name="Carballo J."/>
            <person name="Santos B.A.C.M."/>
            <person name="Zappacosta D."/>
            <person name="Garbus I."/>
            <person name="Selva J.P."/>
            <person name="Gallo C.A."/>
            <person name="Diaz A."/>
            <person name="Albertini E."/>
            <person name="Caccamo M."/>
            <person name="Echenique V."/>
        </authorList>
    </citation>
    <scope>NUCLEOTIDE SEQUENCE [LARGE SCALE GENOMIC DNA]</scope>
    <source>
        <strain evidence="10">cv. Victoria</strain>
        <tissue evidence="9">Leaf</tissue>
    </source>
</reference>
<dbReference type="Pfam" id="PF07716">
    <property type="entry name" value="bZIP_2"/>
    <property type="match status" value="1"/>
</dbReference>
<dbReference type="PANTHER" id="PTHR13690">
    <property type="entry name" value="TRANSCRIPTION FACTOR POSF21-RELATED"/>
    <property type="match status" value="1"/>
</dbReference>
<dbReference type="SUPFAM" id="SSF57959">
    <property type="entry name" value="Leucine zipper domain"/>
    <property type="match status" value="1"/>
</dbReference>
<evidence type="ECO:0000256" key="2">
    <source>
        <dbReference type="ARBA" id="ARBA00023015"/>
    </source>
</evidence>
<sequence length="375" mass="39365">MDQSLIPEGGGGAGVDAGGRGSGGGGNGLSLQYSPGATLPSPTPHTECDMSRMPDSPLRRNPGHRRALSDMIGLPDDLDLGGAPGDGPSLSDENEEELFSMFLNVDKLNSPGGTSVESESSCVVAAGGGGGGATRVSAAPGAGMKPRHHHSHSMDASSSISTENLFGTPAMEGMSSAEAKKAMSAAKLAELALIDPKKAKRIINNRQSAARSKERKMRYISELERKVQFMQREATALSTQLALLQRDTAGLSAENNELKIRLQNTEHQVHLQDALNDALKSELQRLKVATGQMGNSGGMMNFGGPPHPFGGNQPVFHANQAMQPFLAMQQHPNIPLHPLQAQQLQQAALGLNMRGPAAAPSQLSWGEAWSESSSG</sequence>
<dbReference type="PANTHER" id="PTHR13690:SF121">
    <property type="entry name" value="BZIP TRANSCRIPTION FACTOR SUPERFAMILY PROTEIN-RELATED"/>
    <property type="match status" value="1"/>
</dbReference>
<dbReference type="Gene3D" id="1.20.5.170">
    <property type="match status" value="1"/>
</dbReference>
<dbReference type="SMART" id="SM00338">
    <property type="entry name" value="BRLZ"/>
    <property type="match status" value="1"/>
</dbReference>
<evidence type="ECO:0000256" key="1">
    <source>
        <dbReference type="ARBA" id="ARBA00004123"/>
    </source>
</evidence>
<dbReference type="FunFam" id="1.20.5.170:FF:000083">
    <property type="entry name" value="Transcription factor VIP1"/>
    <property type="match status" value="1"/>
</dbReference>
<dbReference type="EMBL" id="RWGY01000051">
    <property type="protein sequence ID" value="TVU04765.1"/>
    <property type="molecule type" value="Genomic_DNA"/>
</dbReference>
<gene>
    <name evidence="9" type="ORF">EJB05_47899</name>
</gene>
<dbReference type="GO" id="GO:0005634">
    <property type="term" value="C:nucleus"/>
    <property type="evidence" value="ECO:0007669"/>
    <property type="project" value="UniProtKB-SubCell"/>
</dbReference>
<evidence type="ECO:0000313" key="9">
    <source>
        <dbReference type="EMBL" id="TVU04765.1"/>
    </source>
</evidence>
<dbReference type="GO" id="GO:0003700">
    <property type="term" value="F:DNA-binding transcription factor activity"/>
    <property type="evidence" value="ECO:0007669"/>
    <property type="project" value="InterPro"/>
</dbReference>
<evidence type="ECO:0000313" key="10">
    <source>
        <dbReference type="Proteomes" id="UP000324897"/>
    </source>
</evidence>
<feature type="region of interest" description="Disordered" evidence="7">
    <location>
        <begin position="356"/>
        <end position="375"/>
    </location>
</feature>
<feature type="region of interest" description="Disordered" evidence="7">
    <location>
        <begin position="129"/>
        <end position="160"/>
    </location>
</feature>
<evidence type="ECO:0000259" key="8">
    <source>
        <dbReference type="PROSITE" id="PS50217"/>
    </source>
</evidence>
<dbReference type="InterPro" id="IPR046347">
    <property type="entry name" value="bZIP_sf"/>
</dbReference>
<feature type="domain" description="BZIP" evidence="8">
    <location>
        <begin position="195"/>
        <end position="258"/>
    </location>
</feature>
<evidence type="ECO:0000256" key="4">
    <source>
        <dbReference type="ARBA" id="ARBA00023163"/>
    </source>
</evidence>
<keyword evidence="6" id="KW-0175">Coiled coil</keyword>
<evidence type="ECO:0000256" key="7">
    <source>
        <dbReference type="SAM" id="MobiDB-lite"/>
    </source>
</evidence>
<accession>A0A5J9T0I8</accession>
<evidence type="ECO:0000256" key="3">
    <source>
        <dbReference type="ARBA" id="ARBA00023125"/>
    </source>
</evidence>
<proteinExistence type="predicted"/>
<comment type="subcellular location">
    <subcellularLocation>
        <location evidence="1">Nucleus</location>
    </subcellularLocation>
</comment>
<organism evidence="9 10">
    <name type="scientific">Eragrostis curvula</name>
    <name type="common">weeping love grass</name>
    <dbReference type="NCBI Taxonomy" id="38414"/>
    <lineage>
        <taxon>Eukaryota</taxon>
        <taxon>Viridiplantae</taxon>
        <taxon>Streptophyta</taxon>
        <taxon>Embryophyta</taxon>
        <taxon>Tracheophyta</taxon>
        <taxon>Spermatophyta</taxon>
        <taxon>Magnoliopsida</taxon>
        <taxon>Liliopsida</taxon>
        <taxon>Poales</taxon>
        <taxon>Poaceae</taxon>
        <taxon>PACMAD clade</taxon>
        <taxon>Chloridoideae</taxon>
        <taxon>Eragrostideae</taxon>
        <taxon>Eragrostidinae</taxon>
        <taxon>Eragrostis</taxon>
    </lineage>
</organism>
<dbReference type="Proteomes" id="UP000324897">
    <property type="component" value="Unassembled WGS sequence"/>
</dbReference>
<protein>
    <recommendedName>
        <fullName evidence="8">BZIP domain-containing protein</fullName>
    </recommendedName>
</protein>
<keyword evidence="3" id="KW-0238">DNA-binding</keyword>
<dbReference type="InterPro" id="IPR044759">
    <property type="entry name" value="bZIP_RF2"/>
</dbReference>
<dbReference type="Gramene" id="TVU04765">
    <property type="protein sequence ID" value="TVU04765"/>
    <property type="gene ID" value="EJB05_47899"/>
</dbReference>
<name>A0A5J9T0I8_9POAL</name>
<dbReference type="OrthoDB" id="1435597at2759"/>
<feature type="coiled-coil region" evidence="6">
    <location>
        <begin position="213"/>
        <end position="268"/>
    </location>
</feature>
<dbReference type="PROSITE" id="PS50217">
    <property type="entry name" value="BZIP"/>
    <property type="match status" value="1"/>
</dbReference>
<keyword evidence="5" id="KW-0539">Nucleus</keyword>
<feature type="compositionally biased region" description="Low complexity" evidence="7">
    <location>
        <begin position="364"/>
        <end position="375"/>
    </location>
</feature>